<feature type="region of interest" description="Disordered" evidence="3">
    <location>
        <begin position="165"/>
        <end position="201"/>
    </location>
</feature>
<feature type="domain" description="MobA/MobL protein" evidence="4">
    <location>
        <begin position="11"/>
        <end position="98"/>
    </location>
</feature>
<protein>
    <submittedName>
        <fullName evidence="5">MobA/MobL family protein</fullName>
    </submittedName>
</protein>
<dbReference type="Pfam" id="PF03389">
    <property type="entry name" value="MobA_MobL"/>
    <property type="match status" value="1"/>
</dbReference>
<dbReference type="Gene3D" id="3.30.930.30">
    <property type="match status" value="1"/>
</dbReference>
<comment type="caution">
    <text evidence="5">The sequence shown here is derived from an EMBL/GenBank/DDBJ whole genome shotgun (WGS) entry which is preliminary data.</text>
</comment>
<evidence type="ECO:0000259" key="4">
    <source>
        <dbReference type="Pfam" id="PF03389"/>
    </source>
</evidence>
<dbReference type="EMBL" id="SNZH01000004">
    <property type="protein sequence ID" value="TDR45715.1"/>
    <property type="molecule type" value="Genomic_DNA"/>
</dbReference>
<name>A0A4R6Z288_9GAMM</name>
<feature type="region of interest" description="Disordered" evidence="3">
    <location>
        <begin position="338"/>
        <end position="440"/>
    </location>
</feature>
<feature type="region of interest" description="Disordered" evidence="3">
    <location>
        <begin position="116"/>
        <end position="141"/>
    </location>
</feature>
<organism evidence="5 6">
    <name type="scientific">Tahibacter aquaticus</name>
    <dbReference type="NCBI Taxonomy" id="520092"/>
    <lineage>
        <taxon>Bacteria</taxon>
        <taxon>Pseudomonadati</taxon>
        <taxon>Pseudomonadota</taxon>
        <taxon>Gammaproteobacteria</taxon>
        <taxon>Lysobacterales</taxon>
        <taxon>Rhodanobacteraceae</taxon>
        <taxon>Tahibacter</taxon>
    </lineage>
</organism>
<feature type="compositionally biased region" description="Low complexity" evidence="3">
    <location>
        <begin position="365"/>
        <end position="375"/>
    </location>
</feature>
<accession>A0A4R6Z288</accession>
<evidence type="ECO:0000256" key="3">
    <source>
        <dbReference type="SAM" id="MobiDB-lite"/>
    </source>
</evidence>
<proteinExistence type="inferred from homology"/>
<evidence type="ECO:0000256" key="1">
    <source>
        <dbReference type="ARBA" id="ARBA00010873"/>
    </source>
</evidence>
<evidence type="ECO:0000313" key="5">
    <source>
        <dbReference type="EMBL" id="TDR45715.1"/>
    </source>
</evidence>
<reference evidence="5 6" key="1">
    <citation type="submission" date="2019-03" db="EMBL/GenBank/DDBJ databases">
        <title>Genomic Encyclopedia of Type Strains, Phase IV (KMG-IV): sequencing the most valuable type-strain genomes for metagenomic binning, comparative biology and taxonomic classification.</title>
        <authorList>
            <person name="Goeker M."/>
        </authorList>
    </citation>
    <scope>NUCLEOTIDE SEQUENCE [LARGE SCALE GENOMIC DNA]</scope>
    <source>
        <strain evidence="5 6">DSM 21667</strain>
    </source>
</reference>
<evidence type="ECO:0000256" key="2">
    <source>
        <dbReference type="ARBA" id="ARBA00022971"/>
    </source>
</evidence>
<feature type="region of interest" description="Disordered" evidence="3">
    <location>
        <begin position="271"/>
        <end position="295"/>
    </location>
</feature>
<evidence type="ECO:0000313" key="6">
    <source>
        <dbReference type="Proteomes" id="UP000295293"/>
    </source>
</evidence>
<feature type="compositionally biased region" description="Polar residues" evidence="3">
    <location>
        <begin position="418"/>
        <end position="429"/>
    </location>
</feature>
<sequence>MSQLLVGRYSVAVMAAIHEPGKGGDDRNHHCHLLMTTRVVGLEGFGAKVRLLDDQATGPVEVKALRESIALLINQHLAGAGKSARVDPRSLVAQAEEAAERGDMEAVARLVRVPQRHEGKAATAARRRGESSGARDANSSIRTDNRALAHFARLRTVELRQEIEAKNRAGIDRKRRPRRSRPAGLPTPRPHRPRRLPQESRNPYLAALAETVALMKRQAKETLRLGRRRGHELERELREARLRGDRARLHPTDRWDTDLWRTAVDRESRQTSAGHSVLRSPEALPAPRIAPKTIDDVSAADPVLASERIALSDPPSAEVTPAPQACTEAVERVQSVVGEVRHREFPENKNPESVRRTASQRQEHSPQSSQPQNRRQWAELRRRQRAAGADHAKEQKGIANAPFPGAEKLPSIVFPDSTVDSLPIAQQPTVPAKPRRPRPR</sequence>
<dbReference type="AlphaFoldDB" id="A0A4R6Z288"/>
<comment type="similarity">
    <text evidence="1">Belongs to the MobA/MobL family.</text>
</comment>
<keyword evidence="6" id="KW-1185">Reference proteome</keyword>
<dbReference type="InterPro" id="IPR005053">
    <property type="entry name" value="MobA_MobL"/>
</dbReference>
<dbReference type="Proteomes" id="UP000295293">
    <property type="component" value="Unassembled WGS sequence"/>
</dbReference>
<gene>
    <name evidence="5" type="ORF">DFR29_104143</name>
</gene>
<feature type="compositionally biased region" description="Basic and acidic residues" evidence="3">
    <location>
        <begin position="339"/>
        <end position="355"/>
    </location>
</feature>
<keyword evidence="2" id="KW-0184">Conjugation</keyword>